<keyword evidence="3" id="KW-1185">Reference proteome</keyword>
<accession>B8M6K9</accession>
<feature type="compositionally biased region" description="Basic and acidic residues" evidence="1">
    <location>
        <begin position="308"/>
        <end position="320"/>
    </location>
</feature>
<feature type="compositionally biased region" description="Low complexity" evidence="1">
    <location>
        <begin position="423"/>
        <end position="432"/>
    </location>
</feature>
<feature type="compositionally biased region" description="Polar residues" evidence="1">
    <location>
        <begin position="858"/>
        <end position="876"/>
    </location>
</feature>
<feature type="compositionally biased region" description="Polar residues" evidence="1">
    <location>
        <begin position="1"/>
        <end position="12"/>
    </location>
</feature>
<evidence type="ECO:0000256" key="1">
    <source>
        <dbReference type="SAM" id="MobiDB-lite"/>
    </source>
</evidence>
<dbReference type="HOGENOM" id="CLU_332082_0_0_1"/>
<feature type="region of interest" description="Disordered" evidence="1">
    <location>
        <begin position="1"/>
        <end position="106"/>
    </location>
</feature>
<feature type="compositionally biased region" description="Basic and acidic residues" evidence="1">
    <location>
        <begin position="597"/>
        <end position="609"/>
    </location>
</feature>
<feature type="compositionally biased region" description="Low complexity" evidence="1">
    <location>
        <begin position="440"/>
        <end position="449"/>
    </location>
</feature>
<dbReference type="OMA" id="FQSCPSG"/>
<sequence length="1042" mass="115521">MPRTRAQANAQEAKSPLVMLENAPRRRRKTTVESPTKPSADTKKATEPKTKRGRKPTQKAEVLATETTAEENTRNKSEIETQEPKPIHSPTQNLQEPIRTPDITAQIQQEPHIVQPPQETSTAQGTQAAKDNVSTPTPTFTTPYPGFDTSSLATLGSTPSFSSAAKKRSVKRAFLAVKEKLKKSAQALKDRFENAKDIIEQHGSPSQVPTTSHDDVDTTYYLSDDKIIEASLEVLLHRLQTDRIELNRFLQRSLRCPCCRGALKLECPKGHDVESWIPDEAKEELNTLLISLCSEALVAAQEARSERLRAEKEAEGKAAQEAESQLKTSPKEQNTGLSAKQKGKKRARDINDVSNNAPKRRRRPMASSVAQKKARAGRTLRNRRTFGRNLSYAETVRQRAMERKRARAQPSMFQLDEAQLQEQAKAAQAAEEAAGEEARNAATRAAMQQHMVSGSIPENMQDSFYIPALEDEEESEEEDEADEQNEENEETDVTEPIQTPSSNTWGIRTFFSSVTGSVRRRLPFVGRAPDQAVPFAAGGGGETPVQAEGATDGPTNREAGPSAQINDTQNSQEIELTYSLFPPSPVLPTIATSASSSEERANVDEERGKTATTDQETVQAPETETNTNVLNGEPENTDDQAEPSAGRNKRKRSPSPDVIPNPPGCSYGMDLDYFTYSDEEIAEQEEYERREREREAAAANSQASESTTQPPEKRARLSSNVRSTNTSTAPPAGTNWPPIPPGWERPTTTVYTGEMFRGMRHHQAPAFPSYPSQESQIALSPVDPGHMQLIPKTPPSPQAFDLRRMAFEQHFRARALGENNYVNNSSGKHPSVQAPAQQPVSPPAQAISQPTREEPTLNLAQQPATPAQSNSVTSQQSHDRHNSIAARTNVSEETIHLPPIRPMSAAAREQPVTERSKPKNPSRLRNRVRLSSSPIQRSPIRQPATHQQNQEDLMQIFGNDEFGLQSYEVFQSCPSGDLTQVQWPEFDPFVVDIPKQAIDITTMSEEQRRINRELFQMGAQELDDEIDQGLVDPQDILNELPL</sequence>
<protein>
    <submittedName>
        <fullName evidence="2">Uncharacterized protein</fullName>
    </submittedName>
</protein>
<feature type="compositionally biased region" description="Polar residues" evidence="1">
    <location>
        <begin position="118"/>
        <end position="134"/>
    </location>
</feature>
<dbReference type="EMBL" id="EQ962654">
    <property type="protein sequence ID" value="EED19471.1"/>
    <property type="molecule type" value="Genomic_DNA"/>
</dbReference>
<feature type="compositionally biased region" description="Polar residues" evidence="1">
    <location>
        <begin position="496"/>
        <end position="505"/>
    </location>
</feature>
<feature type="region of interest" description="Disordered" evidence="1">
    <location>
        <begin position="820"/>
        <end position="948"/>
    </location>
</feature>
<evidence type="ECO:0000313" key="2">
    <source>
        <dbReference type="EMBL" id="EED19471.1"/>
    </source>
</evidence>
<dbReference type="GeneID" id="8109684"/>
<feature type="compositionally biased region" description="Polar residues" evidence="1">
    <location>
        <begin position="610"/>
        <end position="630"/>
    </location>
</feature>
<feature type="compositionally biased region" description="Low complexity" evidence="1">
    <location>
        <begin position="830"/>
        <end position="850"/>
    </location>
</feature>
<feature type="compositionally biased region" description="Polar residues" evidence="1">
    <location>
        <begin position="563"/>
        <end position="574"/>
    </location>
</feature>
<dbReference type="Proteomes" id="UP000001745">
    <property type="component" value="Unassembled WGS sequence"/>
</dbReference>
<reference evidence="3" key="1">
    <citation type="journal article" date="2015" name="Genome Announc.">
        <title>Genome sequence of the AIDS-associated pathogen Penicillium marneffei (ATCC18224) and its near taxonomic relative Talaromyces stipitatus (ATCC10500).</title>
        <authorList>
            <person name="Nierman W.C."/>
            <person name="Fedorova-Abrams N.D."/>
            <person name="Andrianopoulos A."/>
        </authorList>
    </citation>
    <scope>NUCLEOTIDE SEQUENCE [LARGE SCALE GENOMIC DNA]</scope>
    <source>
        <strain evidence="3">ATCC 10500 / CBS 375.48 / QM 6759 / NRRL 1006</strain>
    </source>
</reference>
<dbReference type="PhylomeDB" id="B8M6K9"/>
<feature type="compositionally biased region" description="Basic and acidic residues" evidence="1">
    <location>
        <begin position="687"/>
        <end position="696"/>
    </location>
</feature>
<proteinExistence type="predicted"/>
<feature type="compositionally biased region" description="Polar residues" evidence="1">
    <location>
        <begin position="717"/>
        <end position="729"/>
    </location>
</feature>
<feature type="compositionally biased region" description="Basic and acidic residues" evidence="1">
    <location>
        <begin position="71"/>
        <end position="86"/>
    </location>
</feature>
<name>B8M6K9_TALSN</name>
<feature type="compositionally biased region" description="Basic residues" evidence="1">
    <location>
        <begin position="372"/>
        <end position="386"/>
    </location>
</feature>
<feature type="compositionally biased region" description="Polar residues" evidence="1">
    <location>
        <begin position="325"/>
        <end position="338"/>
    </location>
</feature>
<dbReference type="RefSeq" id="XP_002479905.1">
    <property type="nucleotide sequence ID" value="XM_002479860.1"/>
</dbReference>
<dbReference type="OrthoDB" id="5394108at2759"/>
<feature type="compositionally biased region" description="Low complexity" evidence="1">
    <location>
        <begin position="697"/>
        <end position="706"/>
    </location>
</feature>
<feature type="compositionally biased region" description="Basic residues" evidence="1">
    <location>
        <begin position="918"/>
        <end position="928"/>
    </location>
</feature>
<feature type="region of interest" description="Disordered" evidence="1">
    <location>
        <begin position="533"/>
        <end position="671"/>
    </location>
</feature>
<organism evidence="2 3">
    <name type="scientific">Talaromyces stipitatus (strain ATCC 10500 / CBS 375.48 / QM 6759 / NRRL 1006)</name>
    <name type="common">Penicillium stipitatum</name>
    <dbReference type="NCBI Taxonomy" id="441959"/>
    <lineage>
        <taxon>Eukaryota</taxon>
        <taxon>Fungi</taxon>
        <taxon>Dikarya</taxon>
        <taxon>Ascomycota</taxon>
        <taxon>Pezizomycotina</taxon>
        <taxon>Eurotiomycetes</taxon>
        <taxon>Eurotiomycetidae</taxon>
        <taxon>Eurotiales</taxon>
        <taxon>Trichocomaceae</taxon>
        <taxon>Talaromyces</taxon>
        <taxon>Talaromyces sect. Talaromyces</taxon>
    </lineage>
</organism>
<dbReference type="AlphaFoldDB" id="B8M6K9"/>
<dbReference type="VEuPathDB" id="FungiDB:TSTA_027650"/>
<feature type="compositionally biased region" description="Basic and acidic residues" evidence="1">
    <location>
        <begin position="40"/>
        <end position="50"/>
    </location>
</feature>
<feature type="compositionally biased region" description="Acidic residues" evidence="1">
    <location>
        <begin position="469"/>
        <end position="493"/>
    </location>
</feature>
<dbReference type="STRING" id="441959.B8M6K9"/>
<gene>
    <name evidence="2" type="ORF">TSTA_027650</name>
</gene>
<dbReference type="InParanoid" id="B8M6K9"/>
<feature type="region of interest" description="Disordered" evidence="1">
    <location>
        <begin position="683"/>
        <end position="744"/>
    </location>
</feature>
<feature type="compositionally biased region" description="Polar residues" evidence="1">
    <location>
        <begin position="450"/>
        <end position="462"/>
    </location>
</feature>
<dbReference type="eggNOG" id="ENOG502RNTZ">
    <property type="taxonomic scope" value="Eukaryota"/>
</dbReference>
<feature type="region of interest" description="Disordered" evidence="1">
    <location>
        <begin position="118"/>
        <end position="137"/>
    </location>
</feature>
<feature type="region of interest" description="Disordered" evidence="1">
    <location>
        <begin position="423"/>
        <end position="505"/>
    </location>
</feature>
<feature type="region of interest" description="Disordered" evidence="1">
    <location>
        <begin position="308"/>
        <end position="391"/>
    </location>
</feature>
<evidence type="ECO:0000313" key="3">
    <source>
        <dbReference type="Proteomes" id="UP000001745"/>
    </source>
</evidence>